<dbReference type="AlphaFoldDB" id="A0A017TGB7"/>
<reference evidence="1 2" key="1">
    <citation type="submission" date="2013-05" db="EMBL/GenBank/DDBJ databases">
        <title>Genome assembly of Chondromyces apiculatus DSM 436.</title>
        <authorList>
            <person name="Sharma G."/>
            <person name="Khatri I."/>
            <person name="Kaur C."/>
            <person name="Mayilraj S."/>
            <person name="Subramanian S."/>
        </authorList>
    </citation>
    <scope>NUCLEOTIDE SEQUENCE [LARGE SCALE GENOMIC DNA]</scope>
    <source>
        <strain evidence="1 2">DSM 436</strain>
    </source>
</reference>
<accession>A0A017TGB7</accession>
<proteinExistence type="predicted"/>
<keyword evidence="2" id="KW-1185">Reference proteome</keyword>
<sequence>MALTDAGQRLLEDAGPAVDQALESLKAVKVRRGEVTGRVRLTVPSAAVPLALAPLIPRFVERHPKVEAPA</sequence>
<dbReference type="SUPFAM" id="SSF53850">
    <property type="entry name" value="Periplasmic binding protein-like II"/>
    <property type="match status" value="1"/>
</dbReference>
<dbReference type="Proteomes" id="UP000019678">
    <property type="component" value="Unassembled WGS sequence"/>
</dbReference>
<dbReference type="STRING" id="1192034.CAP_6050"/>
<dbReference type="eggNOG" id="COG0583">
    <property type="taxonomic scope" value="Bacteria"/>
</dbReference>
<comment type="caution">
    <text evidence="1">The sequence shown here is derived from an EMBL/GenBank/DDBJ whole genome shotgun (WGS) entry which is preliminary data.</text>
</comment>
<gene>
    <name evidence="1" type="ORF">CAP_6050</name>
</gene>
<evidence type="ECO:0000313" key="1">
    <source>
        <dbReference type="EMBL" id="EYF08289.1"/>
    </source>
</evidence>
<protein>
    <submittedName>
        <fullName evidence="1">Transcriptional regulator, LysR family</fullName>
    </submittedName>
</protein>
<dbReference type="EMBL" id="ASRX01000005">
    <property type="protein sequence ID" value="EYF08289.1"/>
    <property type="molecule type" value="Genomic_DNA"/>
</dbReference>
<name>A0A017TGB7_9BACT</name>
<dbReference type="Gene3D" id="3.40.190.290">
    <property type="match status" value="1"/>
</dbReference>
<organism evidence="1 2">
    <name type="scientific">Chondromyces apiculatus DSM 436</name>
    <dbReference type="NCBI Taxonomy" id="1192034"/>
    <lineage>
        <taxon>Bacteria</taxon>
        <taxon>Pseudomonadati</taxon>
        <taxon>Myxococcota</taxon>
        <taxon>Polyangia</taxon>
        <taxon>Polyangiales</taxon>
        <taxon>Polyangiaceae</taxon>
        <taxon>Chondromyces</taxon>
    </lineage>
</organism>
<evidence type="ECO:0000313" key="2">
    <source>
        <dbReference type="Proteomes" id="UP000019678"/>
    </source>
</evidence>